<evidence type="ECO:0000313" key="3">
    <source>
        <dbReference type="Proteomes" id="UP000000768"/>
    </source>
</evidence>
<name>A0A109NDR5_SORBI</name>
<dbReference type="Gramene" id="OQU91919">
    <property type="protein sequence ID" value="OQU91919"/>
    <property type="gene ID" value="SORBI_3001G261541"/>
</dbReference>
<feature type="region of interest" description="Disordered" evidence="1">
    <location>
        <begin position="84"/>
        <end position="112"/>
    </location>
</feature>
<reference evidence="3" key="2">
    <citation type="journal article" date="2018" name="Plant J.">
        <title>The Sorghum bicolor reference genome: improved assembly, gene annotations, a transcriptome atlas, and signatures of genome organization.</title>
        <authorList>
            <person name="McCormick R.F."/>
            <person name="Truong S.K."/>
            <person name="Sreedasyam A."/>
            <person name="Jenkins J."/>
            <person name="Shu S."/>
            <person name="Sims D."/>
            <person name="Kennedy M."/>
            <person name="Amirebrahimi M."/>
            <person name="Weers B.D."/>
            <person name="McKinley B."/>
            <person name="Mattison A."/>
            <person name="Morishige D.T."/>
            <person name="Grimwood J."/>
            <person name="Schmutz J."/>
            <person name="Mullet J.E."/>
        </authorList>
    </citation>
    <scope>NUCLEOTIDE SEQUENCE [LARGE SCALE GENOMIC DNA]</scope>
    <source>
        <strain evidence="3">cv. BTx623</strain>
    </source>
</reference>
<accession>A0A109NDR5</accession>
<dbReference type="InParanoid" id="A0A109NDR5"/>
<protein>
    <submittedName>
        <fullName evidence="2">Uncharacterized protein</fullName>
    </submittedName>
</protein>
<dbReference type="Proteomes" id="UP000000768">
    <property type="component" value="Chromosome 1"/>
</dbReference>
<sequence>MLPVSIPTPTPSFILSVFFHRSVILEIVGRSLRFHRAPSFPPPTRTARRPLRHEPTFCAAVSSKDSHERRWWRLRAPRVAALQAPRRSIEQQRQARTFSHRWRSGRPPCSRR</sequence>
<evidence type="ECO:0000313" key="2">
    <source>
        <dbReference type="EMBL" id="OQU91919.1"/>
    </source>
</evidence>
<proteinExistence type="predicted"/>
<evidence type="ECO:0000256" key="1">
    <source>
        <dbReference type="SAM" id="MobiDB-lite"/>
    </source>
</evidence>
<organism evidence="2 3">
    <name type="scientific">Sorghum bicolor</name>
    <name type="common">Sorghum</name>
    <name type="synonym">Sorghum vulgare</name>
    <dbReference type="NCBI Taxonomy" id="4558"/>
    <lineage>
        <taxon>Eukaryota</taxon>
        <taxon>Viridiplantae</taxon>
        <taxon>Streptophyta</taxon>
        <taxon>Embryophyta</taxon>
        <taxon>Tracheophyta</taxon>
        <taxon>Spermatophyta</taxon>
        <taxon>Magnoliopsida</taxon>
        <taxon>Liliopsida</taxon>
        <taxon>Poales</taxon>
        <taxon>Poaceae</taxon>
        <taxon>PACMAD clade</taxon>
        <taxon>Panicoideae</taxon>
        <taxon>Andropogonodae</taxon>
        <taxon>Andropogoneae</taxon>
        <taxon>Sorghinae</taxon>
        <taxon>Sorghum</taxon>
    </lineage>
</organism>
<dbReference type="AlphaFoldDB" id="A0A109NDR5"/>
<gene>
    <name evidence="2" type="ORF">SORBI_3001G261541</name>
</gene>
<keyword evidence="3" id="KW-1185">Reference proteome</keyword>
<feature type="compositionally biased region" description="Basic residues" evidence="1">
    <location>
        <begin position="98"/>
        <end position="112"/>
    </location>
</feature>
<reference evidence="2 3" key="1">
    <citation type="journal article" date="2009" name="Nature">
        <title>The Sorghum bicolor genome and the diversification of grasses.</title>
        <authorList>
            <person name="Paterson A.H."/>
            <person name="Bowers J.E."/>
            <person name="Bruggmann R."/>
            <person name="Dubchak I."/>
            <person name="Grimwood J."/>
            <person name="Gundlach H."/>
            <person name="Haberer G."/>
            <person name="Hellsten U."/>
            <person name="Mitros T."/>
            <person name="Poliakov A."/>
            <person name="Schmutz J."/>
            <person name="Spannagl M."/>
            <person name="Tang H."/>
            <person name="Wang X."/>
            <person name="Wicker T."/>
            <person name="Bharti A.K."/>
            <person name="Chapman J."/>
            <person name="Feltus F.A."/>
            <person name="Gowik U."/>
            <person name="Grigoriev I.V."/>
            <person name="Lyons E."/>
            <person name="Maher C.A."/>
            <person name="Martis M."/>
            <person name="Narechania A."/>
            <person name="Otillar R.P."/>
            <person name="Penning B.W."/>
            <person name="Salamov A.A."/>
            <person name="Wang Y."/>
            <person name="Zhang L."/>
            <person name="Carpita N.C."/>
            <person name="Freeling M."/>
            <person name="Gingle A.R."/>
            <person name="Hash C.T."/>
            <person name="Keller B."/>
            <person name="Klein P."/>
            <person name="Kresovich S."/>
            <person name="McCann M.C."/>
            <person name="Ming R."/>
            <person name="Peterson D.G."/>
            <person name="Mehboob-ur-Rahman"/>
            <person name="Ware D."/>
            <person name="Westhoff P."/>
            <person name="Mayer K.F."/>
            <person name="Messing J."/>
            <person name="Rokhsar D.S."/>
        </authorList>
    </citation>
    <scope>NUCLEOTIDE SEQUENCE [LARGE SCALE GENOMIC DNA]</scope>
    <source>
        <strain evidence="3">cv. BTx623</strain>
    </source>
</reference>
<dbReference type="EMBL" id="CM000760">
    <property type="protein sequence ID" value="OQU91919.1"/>
    <property type="molecule type" value="Genomic_DNA"/>
</dbReference>